<keyword evidence="7" id="KW-1185">Reference proteome</keyword>
<evidence type="ECO:0000259" key="5">
    <source>
        <dbReference type="Pfam" id="PF12708"/>
    </source>
</evidence>
<dbReference type="InterPro" id="IPR012334">
    <property type="entry name" value="Pectin_lyas_fold"/>
</dbReference>
<accession>A0ABV7FF83</accession>
<reference evidence="7" key="1">
    <citation type="journal article" date="2019" name="Int. J. Syst. Evol. Microbiol.">
        <title>The Global Catalogue of Microorganisms (GCM) 10K type strain sequencing project: providing services to taxonomists for standard genome sequencing and annotation.</title>
        <authorList>
            <consortium name="The Broad Institute Genomics Platform"/>
            <consortium name="The Broad Institute Genome Sequencing Center for Infectious Disease"/>
            <person name="Wu L."/>
            <person name="Ma J."/>
        </authorList>
    </citation>
    <scope>NUCLEOTIDE SEQUENCE [LARGE SCALE GENOMIC DNA]</scope>
    <source>
        <strain evidence="7">KCTC 52237</strain>
    </source>
</reference>
<dbReference type="RefSeq" id="WP_378116055.1">
    <property type="nucleotide sequence ID" value="NZ_JBHRTF010000002.1"/>
</dbReference>
<dbReference type="PANTHER" id="PTHR31339:SF9">
    <property type="entry name" value="PLASMIN AND FIBRONECTIN-BINDING PROTEIN A"/>
    <property type="match status" value="1"/>
</dbReference>
<keyword evidence="3 4" id="KW-0326">Glycosidase</keyword>
<dbReference type="EMBL" id="JBHRTF010000002">
    <property type="protein sequence ID" value="MFC3114578.1"/>
    <property type="molecule type" value="Genomic_DNA"/>
</dbReference>
<dbReference type="SMART" id="SM00710">
    <property type="entry name" value="PbH1"/>
    <property type="match status" value="4"/>
</dbReference>
<evidence type="ECO:0000256" key="4">
    <source>
        <dbReference type="RuleBase" id="RU361169"/>
    </source>
</evidence>
<evidence type="ECO:0000256" key="2">
    <source>
        <dbReference type="ARBA" id="ARBA00022801"/>
    </source>
</evidence>
<comment type="caution">
    <text evidence="6">The sequence shown here is derived from an EMBL/GenBank/DDBJ whole genome shotgun (WGS) entry which is preliminary data.</text>
</comment>
<dbReference type="InterPro" id="IPR011050">
    <property type="entry name" value="Pectin_lyase_fold/virulence"/>
</dbReference>
<dbReference type="InterPro" id="IPR024535">
    <property type="entry name" value="RHGA/B-epi-like_pectate_lyase"/>
</dbReference>
<keyword evidence="2 4" id="KW-0378">Hydrolase</keyword>
<name>A0ABV7FF83_9GAMM</name>
<dbReference type="PROSITE" id="PS51318">
    <property type="entry name" value="TAT"/>
    <property type="match status" value="1"/>
</dbReference>
<dbReference type="InterPro" id="IPR006626">
    <property type="entry name" value="PbH1"/>
</dbReference>
<gene>
    <name evidence="6" type="ORF">ACFODX_03350</name>
</gene>
<evidence type="ECO:0000313" key="7">
    <source>
        <dbReference type="Proteomes" id="UP001595555"/>
    </source>
</evidence>
<dbReference type="PROSITE" id="PS00502">
    <property type="entry name" value="POLYGALACTURONASE"/>
    <property type="match status" value="1"/>
</dbReference>
<dbReference type="InterPro" id="IPR051801">
    <property type="entry name" value="GH28_Enzymes"/>
</dbReference>
<dbReference type="GO" id="GO:0016798">
    <property type="term" value="F:hydrolase activity, acting on glycosyl bonds"/>
    <property type="evidence" value="ECO:0007669"/>
    <property type="project" value="UniProtKB-KW"/>
</dbReference>
<protein>
    <submittedName>
        <fullName evidence="6">Glycoside hydrolase family 28 protein</fullName>
        <ecNumber evidence="6">3.2.1.-</ecNumber>
    </submittedName>
</protein>
<dbReference type="Pfam" id="PF12708">
    <property type="entry name" value="Pect-lyase_RHGA_epim"/>
    <property type="match status" value="1"/>
</dbReference>
<sequence>MRINIFLQLPQWQITREQPPVTDYCPQYPGRRRFLSQSLTGLAGAATLTSLPACTRTAPAASGFADDAWSKAEQIRAQTVVPQFPAKVFDLRDFGAKADGKTDNTAIFAAAIKACHGAGGGQVLVPAGNYLSGPIHLLSNVNLHLAEGARILFSTDSKAYLPAVFTRWEGMELMGYSPLIYAYGQTNIAITGKGTLDGQANRTTWWPWKGGAWKGGTDWSVPGFPTQDAARDKLMQDMEQGVPVAERLYAEGANLRPPFIQPYACKNVLIEGVTITNAPFWLINPVLCENVTVDSVSCISHGPNSDGCDPESCKNVVIKNCLFDTGDDCIAIKSGRNADGRRLNTPTENIVISHCKMREGHGGVVIGSEISGGVRNVFVEQCEMSSPHLDRGIRIKTNSVRGGVIENFFIRDITIGEVTTAIVIDFDYEEGDAGKFTPTVRNIDIRNLLCNNAKKVFQVRGYKRSPIQNLQLTNCHFKQVDDIGMLEQVENFSATNVTIKGVEFKV</sequence>
<dbReference type="Proteomes" id="UP001595555">
    <property type="component" value="Unassembled WGS sequence"/>
</dbReference>
<dbReference type="InterPro" id="IPR000743">
    <property type="entry name" value="Glyco_hydro_28"/>
</dbReference>
<dbReference type="PANTHER" id="PTHR31339">
    <property type="entry name" value="PECTIN LYASE-RELATED"/>
    <property type="match status" value="1"/>
</dbReference>
<dbReference type="InterPro" id="IPR006311">
    <property type="entry name" value="TAT_signal"/>
</dbReference>
<feature type="domain" description="Rhamnogalacturonase A/B/Epimerase-like pectate lyase" evidence="5">
    <location>
        <begin position="91"/>
        <end position="143"/>
    </location>
</feature>
<proteinExistence type="inferred from homology"/>
<organism evidence="6 7">
    <name type="scientific">Cellvibrio fontiphilus</name>
    <dbReference type="NCBI Taxonomy" id="1815559"/>
    <lineage>
        <taxon>Bacteria</taxon>
        <taxon>Pseudomonadati</taxon>
        <taxon>Pseudomonadota</taxon>
        <taxon>Gammaproteobacteria</taxon>
        <taxon>Cellvibrionales</taxon>
        <taxon>Cellvibrionaceae</taxon>
        <taxon>Cellvibrio</taxon>
    </lineage>
</organism>
<comment type="similarity">
    <text evidence="1 4">Belongs to the glycosyl hydrolase 28 family.</text>
</comment>
<dbReference type="Pfam" id="PF00295">
    <property type="entry name" value="Glyco_hydro_28"/>
    <property type="match status" value="1"/>
</dbReference>
<dbReference type="SUPFAM" id="SSF51126">
    <property type="entry name" value="Pectin lyase-like"/>
    <property type="match status" value="1"/>
</dbReference>
<dbReference type="EC" id="3.2.1.-" evidence="6"/>
<evidence type="ECO:0000256" key="3">
    <source>
        <dbReference type="ARBA" id="ARBA00023295"/>
    </source>
</evidence>
<dbReference type="Gene3D" id="2.160.20.10">
    <property type="entry name" value="Single-stranded right-handed beta-helix, Pectin lyase-like"/>
    <property type="match status" value="1"/>
</dbReference>
<evidence type="ECO:0000313" key="6">
    <source>
        <dbReference type="EMBL" id="MFC3114578.1"/>
    </source>
</evidence>
<evidence type="ECO:0000256" key="1">
    <source>
        <dbReference type="ARBA" id="ARBA00008834"/>
    </source>
</evidence>